<gene>
    <name evidence="1" type="ORF">CR088_29425</name>
</gene>
<organism evidence="1 2">
    <name type="scientific">Salmonella dublin</name>
    <dbReference type="NCBI Taxonomy" id="98360"/>
    <lineage>
        <taxon>Bacteria</taxon>
        <taxon>Pseudomonadati</taxon>
        <taxon>Pseudomonadota</taxon>
        <taxon>Gammaproteobacteria</taxon>
        <taxon>Enterobacterales</taxon>
        <taxon>Enterobacteriaceae</taxon>
        <taxon>Salmonella</taxon>
    </lineage>
</organism>
<comment type="caution">
    <text evidence="1">The sequence shown here is derived from an EMBL/GenBank/DDBJ whole genome shotgun (WGS) entry which is preliminary data.</text>
</comment>
<dbReference type="PANTHER" id="PTHR39639:SF1">
    <property type="entry name" value="DUF262 DOMAIN-CONTAINING PROTEIN"/>
    <property type="match status" value="1"/>
</dbReference>
<sequence>LKFEVFERLNTGSASLSDQEVRNCVYRGSYNELLKKLAQYDKFVELISLPEQDAKSMKAVELVLRFLAYRELSASSDY</sequence>
<evidence type="ECO:0000313" key="2">
    <source>
        <dbReference type="Proteomes" id="UP000221568"/>
    </source>
</evidence>
<dbReference type="AlphaFoldDB" id="A0A7Z1HRD3"/>
<reference evidence="1 2" key="1">
    <citation type="submission" date="2017-10" db="EMBL/GenBank/DDBJ databases">
        <title>Characterization of the Virulence Potential of Salmonella enterica Isolates Carrying Incompatibility Group FIB Plasmids using Caco-2 Intestinal Epithelial Cells.</title>
        <authorList>
            <person name="Sanad Y."/>
            <person name="Khajanchi B."/>
            <person name="Deck J."/>
            <person name="Cox J."/>
            <person name="Thaker R."/>
            <person name="Han J."/>
            <person name="Nayak R."/>
            <person name="Foley S."/>
        </authorList>
    </citation>
    <scope>NUCLEOTIDE SEQUENCE [LARGE SCALE GENOMIC DNA]</scope>
    <source>
        <strain evidence="1 2">SE853</strain>
    </source>
</reference>
<accession>A0A7Z1HRD3</accession>
<name>A0A7Z1HRD3_SALDU</name>
<feature type="non-terminal residue" evidence="1">
    <location>
        <position position="78"/>
    </location>
</feature>
<dbReference type="Proteomes" id="UP000221568">
    <property type="component" value="Unassembled WGS sequence"/>
</dbReference>
<feature type="non-terminal residue" evidence="1">
    <location>
        <position position="1"/>
    </location>
</feature>
<dbReference type="EMBL" id="PDOM01000526">
    <property type="protein sequence ID" value="PHP45053.1"/>
    <property type="molecule type" value="Genomic_DNA"/>
</dbReference>
<evidence type="ECO:0000313" key="1">
    <source>
        <dbReference type="EMBL" id="PHP45053.1"/>
    </source>
</evidence>
<dbReference type="PANTHER" id="PTHR39639">
    <property type="entry name" value="CHROMOSOME 16, WHOLE GENOME SHOTGUN SEQUENCE"/>
    <property type="match status" value="1"/>
</dbReference>
<protein>
    <submittedName>
        <fullName evidence="1">Uncharacterized protein</fullName>
    </submittedName>
</protein>
<proteinExistence type="predicted"/>